<dbReference type="AlphaFoldDB" id="A0AAE1PAT0"/>
<dbReference type="EMBL" id="JAWZYT010002403">
    <property type="protein sequence ID" value="KAK4304673.1"/>
    <property type="molecule type" value="Genomic_DNA"/>
</dbReference>
<accession>A0AAE1PAT0</accession>
<evidence type="ECO:0008006" key="3">
    <source>
        <dbReference type="Google" id="ProtNLM"/>
    </source>
</evidence>
<dbReference type="Proteomes" id="UP001292094">
    <property type="component" value="Unassembled WGS sequence"/>
</dbReference>
<dbReference type="PANTHER" id="PTHR47027">
    <property type="entry name" value="REVERSE TRANSCRIPTASE DOMAIN-CONTAINING PROTEIN"/>
    <property type="match status" value="1"/>
</dbReference>
<proteinExistence type="predicted"/>
<name>A0AAE1PAT0_9EUCA</name>
<sequence>MTGTKSASGDIITDRSKQMERWAEHYQELYTRENTITNAAIGSIDPHPVMEELDVPPSVEELSKAIDSLTCGRAPGSDGIPPEVLKKRRKPFNLASLRAKTKIREVLIREMLFADDAALTAHTEEALQWLVNSFAQACEEFGLTISLKKTDIMGQDVNSTPSISIGDHTLEVVTKFIYLGSTISSNLSLDVELNTRIGEAATAMARLASRVWDNSKRGKLQQARRTFEKKRKEEIREESGEFKVVTTTNCPTATTSNCTSHHPTGYFKHEEKKKYSFFT</sequence>
<gene>
    <name evidence="1" type="ORF">Pmani_023392</name>
</gene>
<protein>
    <recommendedName>
        <fullName evidence="3">Reverse transcriptase domain-containing protein</fullName>
    </recommendedName>
</protein>
<keyword evidence="2" id="KW-1185">Reference proteome</keyword>
<evidence type="ECO:0000313" key="1">
    <source>
        <dbReference type="EMBL" id="KAK4304673.1"/>
    </source>
</evidence>
<evidence type="ECO:0000313" key="2">
    <source>
        <dbReference type="Proteomes" id="UP001292094"/>
    </source>
</evidence>
<comment type="caution">
    <text evidence="1">The sequence shown here is derived from an EMBL/GenBank/DDBJ whole genome shotgun (WGS) entry which is preliminary data.</text>
</comment>
<organism evidence="1 2">
    <name type="scientific">Petrolisthes manimaculis</name>
    <dbReference type="NCBI Taxonomy" id="1843537"/>
    <lineage>
        <taxon>Eukaryota</taxon>
        <taxon>Metazoa</taxon>
        <taxon>Ecdysozoa</taxon>
        <taxon>Arthropoda</taxon>
        <taxon>Crustacea</taxon>
        <taxon>Multicrustacea</taxon>
        <taxon>Malacostraca</taxon>
        <taxon>Eumalacostraca</taxon>
        <taxon>Eucarida</taxon>
        <taxon>Decapoda</taxon>
        <taxon>Pleocyemata</taxon>
        <taxon>Anomura</taxon>
        <taxon>Galatheoidea</taxon>
        <taxon>Porcellanidae</taxon>
        <taxon>Petrolisthes</taxon>
    </lineage>
</organism>
<reference evidence="1" key="1">
    <citation type="submission" date="2023-11" db="EMBL/GenBank/DDBJ databases">
        <title>Genome assemblies of two species of porcelain crab, Petrolisthes cinctipes and Petrolisthes manimaculis (Anomura: Porcellanidae).</title>
        <authorList>
            <person name="Angst P."/>
        </authorList>
    </citation>
    <scope>NUCLEOTIDE SEQUENCE</scope>
    <source>
        <strain evidence="1">PB745_02</strain>
        <tissue evidence="1">Gill</tissue>
    </source>
</reference>
<dbReference type="PANTHER" id="PTHR47027:SF20">
    <property type="entry name" value="REVERSE TRANSCRIPTASE-LIKE PROTEIN WITH RNA-DIRECTED DNA POLYMERASE DOMAIN"/>
    <property type="match status" value="1"/>
</dbReference>